<dbReference type="InterPro" id="IPR011990">
    <property type="entry name" value="TPR-like_helical_dom_sf"/>
</dbReference>
<proteinExistence type="inferred from homology"/>
<dbReference type="Pfam" id="PF07980">
    <property type="entry name" value="SusD_RagB"/>
    <property type="match status" value="1"/>
</dbReference>
<feature type="domain" description="SusD-like N-terminal" evidence="7">
    <location>
        <begin position="29"/>
        <end position="211"/>
    </location>
</feature>
<protein>
    <submittedName>
        <fullName evidence="8">RagB/SusD family nutrient uptake outer membrane protein</fullName>
    </submittedName>
</protein>
<dbReference type="RefSeq" id="WP_138536330.1">
    <property type="nucleotide sequence ID" value="NZ_VANR01000005.1"/>
</dbReference>
<dbReference type="InterPro" id="IPR012944">
    <property type="entry name" value="SusD_RagB_dom"/>
</dbReference>
<evidence type="ECO:0000313" key="9">
    <source>
        <dbReference type="Proteomes" id="UP000307140"/>
    </source>
</evidence>
<comment type="caution">
    <text evidence="8">The sequence shown here is derived from an EMBL/GenBank/DDBJ whole genome shotgun (WGS) entry which is preliminary data.</text>
</comment>
<dbReference type="OrthoDB" id="5694214at2"/>
<evidence type="ECO:0000256" key="1">
    <source>
        <dbReference type="ARBA" id="ARBA00004442"/>
    </source>
</evidence>
<dbReference type="GO" id="GO:0009279">
    <property type="term" value="C:cell outer membrane"/>
    <property type="evidence" value="ECO:0007669"/>
    <property type="project" value="UniProtKB-SubCell"/>
</dbReference>
<comment type="similarity">
    <text evidence="2">Belongs to the SusD family.</text>
</comment>
<feature type="domain" description="RagB/SusD" evidence="6">
    <location>
        <begin position="376"/>
        <end position="541"/>
    </location>
</feature>
<dbReference type="PROSITE" id="PS51257">
    <property type="entry name" value="PROKAR_LIPOPROTEIN"/>
    <property type="match status" value="1"/>
</dbReference>
<comment type="subcellular location">
    <subcellularLocation>
        <location evidence="1">Cell outer membrane</location>
    </subcellularLocation>
</comment>
<evidence type="ECO:0000256" key="4">
    <source>
        <dbReference type="ARBA" id="ARBA00023136"/>
    </source>
</evidence>
<gene>
    <name evidence="8" type="ORF">FDT66_10675</name>
</gene>
<evidence type="ECO:0000256" key="5">
    <source>
        <dbReference type="ARBA" id="ARBA00023237"/>
    </source>
</evidence>
<sequence length="541" mass="61748">MKFKNSYSTIKKSILLIAVITLTVSCDGYLDEQPSTLIDSGYIYNTEEGLKSGVVSLYKFDRDRYDNGTQDYMGAVLMQSRSDLAFSRTGYTGLMGRYQRGISPIDLGSNFTSRLFWKHFYNITNKATDIINAAEVVEDVDQATKNQIIAEAKFFRAHSYFYLYRMYKNIFVTTKSVTVENAFDVVETNSTKEEIFDLINSDLQFAIDNLQWNVKFGRISKGTAKHVKAKVAMWEGDWAEAKKQALDVIEDPMSPHSLVATTADVFKGDRNNSEQLYVIQSQDDVLGGGEVTMMNANFVTQYFQIPGIVEEIEQGGRGFSRVLPNNYLLDLLAEDPNDTRDDNTYFRLNYFYNDVNTLPSGKNVGDVIDIYKPISPANPNGVQYQRYYQRLHPSCIKFNQEDDDPKSYRNRSNILVYRLAETYLIAAEAIMRSTGDPLPYINAIRTRANAAPVTAVNEQVILDERARELSFEGQRWFTLKRMGQDVINRQITSFAGDGDFFPANRGAKDPRTNWQDHFINWPIFQEDLDLLGPNYPQNTGY</sequence>
<name>A0A5S3N434_9FLAO</name>
<dbReference type="Pfam" id="PF14322">
    <property type="entry name" value="SusD-like_3"/>
    <property type="match status" value="1"/>
</dbReference>
<keyword evidence="9" id="KW-1185">Reference proteome</keyword>
<evidence type="ECO:0000259" key="7">
    <source>
        <dbReference type="Pfam" id="PF14322"/>
    </source>
</evidence>
<dbReference type="Gene3D" id="1.25.40.390">
    <property type="match status" value="1"/>
</dbReference>
<evidence type="ECO:0000256" key="2">
    <source>
        <dbReference type="ARBA" id="ARBA00006275"/>
    </source>
</evidence>
<dbReference type="SUPFAM" id="SSF48452">
    <property type="entry name" value="TPR-like"/>
    <property type="match status" value="1"/>
</dbReference>
<dbReference type="InterPro" id="IPR033985">
    <property type="entry name" value="SusD-like_N"/>
</dbReference>
<evidence type="ECO:0000259" key="6">
    <source>
        <dbReference type="Pfam" id="PF07980"/>
    </source>
</evidence>
<accession>A0A5S3N434</accession>
<keyword evidence="4" id="KW-0472">Membrane</keyword>
<keyword evidence="5" id="KW-0998">Cell outer membrane</keyword>
<reference evidence="8 9" key="1">
    <citation type="submission" date="2019-05" db="EMBL/GenBank/DDBJ databases">
        <title>Polaribacter aestuariivivens sp. nov., isolated from a tidal flat.</title>
        <authorList>
            <person name="Yoon J.-H."/>
        </authorList>
    </citation>
    <scope>NUCLEOTIDE SEQUENCE [LARGE SCALE GENOMIC DNA]</scope>
    <source>
        <strain evidence="8 9">DBTF-3</strain>
    </source>
</reference>
<dbReference type="Proteomes" id="UP000307140">
    <property type="component" value="Unassembled WGS sequence"/>
</dbReference>
<keyword evidence="3" id="KW-0732">Signal</keyword>
<dbReference type="AlphaFoldDB" id="A0A5S3N434"/>
<dbReference type="EMBL" id="VANR01000005">
    <property type="protein sequence ID" value="TMM29572.1"/>
    <property type="molecule type" value="Genomic_DNA"/>
</dbReference>
<organism evidence="8 9">
    <name type="scientific">Polaribacter aestuariivivens</name>
    <dbReference type="NCBI Taxonomy" id="2304626"/>
    <lineage>
        <taxon>Bacteria</taxon>
        <taxon>Pseudomonadati</taxon>
        <taxon>Bacteroidota</taxon>
        <taxon>Flavobacteriia</taxon>
        <taxon>Flavobacteriales</taxon>
        <taxon>Flavobacteriaceae</taxon>
    </lineage>
</organism>
<evidence type="ECO:0000313" key="8">
    <source>
        <dbReference type="EMBL" id="TMM29572.1"/>
    </source>
</evidence>
<evidence type="ECO:0000256" key="3">
    <source>
        <dbReference type="ARBA" id="ARBA00022729"/>
    </source>
</evidence>